<comment type="caution">
    <text evidence="2">The sequence shown here is derived from an EMBL/GenBank/DDBJ whole genome shotgun (WGS) entry which is preliminary data.</text>
</comment>
<organism evidence="2 3">
    <name type="scientific">Golovinomyces cichoracearum</name>
    <dbReference type="NCBI Taxonomy" id="62708"/>
    <lineage>
        <taxon>Eukaryota</taxon>
        <taxon>Fungi</taxon>
        <taxon>Dikarya</taxon>
        <taxon>Ascomycota</taxon>
        <taxon>Pezizomycotina</taxon>
        <taxon>Leotiomycetes</taxon>
        <taxon>Erysiphales</taxon>
        <taxon>Erysiphaceae</taxon>
        <taxon>Golovinomyces</taxon>
    </lineage>
</organism>
<accession>A0A420IUF7</accession>
<feature type="compositionally biased region" description="Polar residues" evidence="1">
    <location>
        <begin position="153"/>
        <end position="166"/>
    </location>
</feature>
<evidence type="ECO:0000256" key="1">
    <source>
        <dbReference type="SAM" id="MobiDB-lite"/>
    </source>
</evidence>
<feature type="compositionally biased region" description="Polar residues" evidence="1">
    <location>
        <begin position="173"/>
        <end position="202"/>
    </location>
</feature>
<proteinExistence type="predicted"/>
<protein>
    <submittedName>
        <fullName evidence="2">Uncharacterized protein</fullName>
    </submittedName>
</protein>
<name>A0A420IUF7_9PEZI</name>
<sequence>MASTPSNQQRQDDIAFIRESFGALSMMTNLSLLDRKLFDHPDVDVDVDDMDKDRATHFIANRIAAYNHVADAEEDLFYNLKEDFEDWTSDTSRAASKDILKGLKTFLRSRGVYTGHKNIPHHAALMITLKASEPIQWLANDPKPQYISPEYLQPQQTLPSPSTSQPIMEVNAKSKSPSQPQNTSIHQSQSVNPQQEAFNTSRSSKDVRATPDFDFPTAPSPPPQDMIYQNQQLHP</sequence>
<evidence type="ECO:0000313" key="3">
    <source>
        <dbReference type="Proteomes" id="UP000285405"/>
    </source>
</evidence>
<feature type="region of interest" description="Disordered" evidence="1">
    <location>
        <begin position="153"/>
        <end position="235"/>
    </location>
</feature>
<reference evidence="2 3" key="1">
    <citation type="journal article" date="2018" name="BMC Genomics">
        <title>Comparative genome analyses reveal sequence features reflecting distinct modes of host-adaptation between dicot and monocot powdery mildew.</title>
        <authorList>
            <person name="Wu Y."/>
            <person name="Ma X."/>
            <person name="Pan Z."/>
            <person name="Kale S.D."/>
            <person name="Song Y."/>
            <person name="King H."/>
            <person name="Zhang Q."/>
            <person name="Presley C."/>
            <person name="Deng X."/>
            <person name="Wei C.I."/>
            <person name="Xiao S."/>
        </authorList>
    </citation>
    <scope>NUCLEOTIDE SEQUENCE [LARGE SCALE GENOMIC DNA]</scope>
    <source>
        <strain evidence="2">UCSC1</strain>
    </source>
</reference>
<dbReference type="EMBL" id="MCBR01005836">
    <property type="protein sequence ID" value="RKF78145.1"/>
    <property type="molecule type" value="Genomic_DNA"/>
</dbReference>
<dbReference type="AlphaFoldDB" id="A0A420IUF7"/>
<dbReference type="Proteomes" id="UP000285405">
    <property type="component" value="Unassembled WGS sequence"/>
</dbReference>
<evidence type="ECO:0000313" key="2">
    <source>
        <dbReference type="EMBL" id="RKF78145.1"/>
    </source>
</evidence>
<gene>
    <name evidence="2" type="ORF">GcC1_058046</name>
</gene>